<keyword evidence="5 6" id="KW-0472">Membrane</keyword>
<accession>A0A2G5DPX7</accession>
<protein>
    <submittedName>
        <fullName evidence="7">Uncharacterized protein</fullName>
    </submittedName>
</protein>
<dbReference type="EMBL" id="KZ305034">
    <property type="protein sequence ID" value="PIA45496.1"/>
    <property type="molecule type" value="Genomic_DNA"/>
</dbReference>
<comment type="subcellular location">
    <subcellularLocation>
        <location evidence="1">Membrane</location>
        <topology evidence="1">Multi-pass membrane protein</topology>
    </subcellularLocation>
</comment>
<organism evidence="7 8">
    <name type="scientific">Aquilegia coerulea</name>
    <name type="common">Rocky mountain columbine</name>
    <dbReference type="NCBI Taxonomy" id="218851"/>
    <lineage>
        <taxon>Eukaryota</taxon>
        <taxon>Viridiplantae</taxon>
        <taxon>Streptophyta</taxon>
        <taxon>Embryophyta</taxon>
        <taxon>Tracheophyta</taxon>
        <taxon>Spermatophyta</taxon>
        <taxon>Magnoliopsida</taxon>
        <taxon>Ranunculales</taxon>
        <taxon>Ranunculaceae</taxon>
        <taxon>Thalictroideae</taxon>
        <taxon>Aquilegia</taxon>
    </lineage>
</organism>
<dbReference type="PANTHER" id="PTHR47830:SF2">
    <property type="entry name" value="PROTEIN, PUTATIVE-RELATED"/>
    <property type="match status" value="1"/>
</dbReference>
<dbReference type="InterPro" id="IPR006904">
    <property type="entry name" value="DUF716"/>
</dbReference>
<proteinExistence type="inferred from homology"/>
<feature type="transmembrane region" description="Helical" evidence="6">
    <location>
        <begin position="115"/>
        <end position="132"/>
    </location>
</feature>
<dbReference type="AlphaFoldDB" id="A0A2G5DPX7"/>
<feature type="transmembrane region" description="Helical" evidence="6">
    <location>
        <begin position="144"/>
        <end position="164"/>
    </location>
</feature>
<dbReference type="InParanoid" id="A0A2G5DPX7"/>
<feature type="transmembrane region" description="Helical" evidence="6">
    <location>
        <begin position="232"/>
        <end position="253"/>
    </location>
</feature>
<feature type="transmembrane region" description="Helical" evidence="6">
    <location>
        <begin position="51"/>
        <end position="72"/>
    </location>
</feature>
<evidence type="ECO:0000256" key="6">
    <source>
        <dbReference type="SAM" id="Phobius"/>
    </source>
</evidence>
<evidence type="ECO:0000313" key="7">
    <source>
        <dbReference type="EMBL" id="PIA45496.1"/>
    </source>
</evidence>
<dbReference type="Proteomes" id="UP000230069">
    <property type="component" value="Unassembled WGS sequence"/>
</dbReference>
<dbReference type="OrthoDB" id="1842378at2759"/>
<sequence>MGSLATHFSAFLFLFPIGIRRLLCCFSLYLKNPNHYKSKTWYLSDPSWKTIDLYILLIALPIASFSEIFLFLSFSGHPTYRFTFFQQSVMILMFWVLLVLVILRENIDSSLINEGFLFIFAGISFVLEYSLMGQEITGHGIPGVRVYELLSGLTIVCAASCFYLSLKPTAFFAEVILSSAIVFKGTWMLQAGLSLYTDTFSPKGCHKISLLQFHEQTNVECNLEEDGLRGVALIDLLFIGHAIGILVVCFVLFGTLSCNRSWISESGSSLADIDSESLLIRPLPELEME</sequence>
<gene>
    <name evidence="7" type="ORF">AQUCO_01700787v1</name>
</gene>
<keyword evidence="3 6" id="KW-0812">Transmembrane</keyword>
<evidence type="ECO:0000256" key="4">
    <source>
        <dbReference type="ARBA" id="ARBA00022989"/>
    </source>
</evidence>
<dbReference type="GO" id="GO:0016020">
    <property type="term" value="C:membrane"/>
    <property type="evidence" value="ECO:0007669"/>
    <property type="project" value="UniProtKB-SubCell"/>
</dbReference>
<evidence type="ECO:0000313" key="8">
    <source>
        <dbReference type="Proteomes" id="UP000230069"/>
    </source>
</evidence>
<evidence type="ECO:0000256" key="5">
    <source>
        <dbReference type="ARBA" id="ARBA00023136"/>
    </source>
</evidence>
<feature type="transmembrane region" description="Helical" evidence="6">
    <location>
        <begin position="6"/>
        <end position="30"/>
    </location>
</feature>
<keyword evidence="4 6" id="KW-1133">Transmembrane helix</keyword>
<keyword evidence="8" id="KW-1185">Reference proteome</keyword>
<reference evidence="7 8" key="1">
    <citation type="submission" date="2017-09" db="EMBL/GenBank/DDBJ databases">
        <title>WGS assembly of Aquilegia coerulea Goldsmith.</title>
        <authorList>
            <person name="Hodges S."/>
            <person name="Kramer E."/>
            <person name="Nordborg M."/>
            <person name="Tomkins J."/>
            <person name="Borevitz J."/>
            <person name="Derieg N."/>
            <person name="Yan J."/>
            <person name="Mihaltcheva S."/>
            <person name="Hayes R.D."/>
            <person name="Rokhsar D."/>
        </authorList>
    </citation>
    <scope>NUCLEOTIDE SEQUENCE [LARGE SCALE GENOMIC DNA]</scope>
    <source>
        <strain evidence="8">cv. Goldsmith</strain>
    </source>
</reference>
<evidence type="ECO:0000256" key="3">
    <source>
        <dbReference type="ARBA" id="ARBA00022692"/>
    </source>
</evidence>
<comment type="similarity">
    <text evidence="2">Belongs to the TMEM45 family.</text>
</comment>
<feature type="transmembrane region" description="Helical" evidence="6">
    <location>
        <begin position="171"/>
        <end position="189"/>
    </location>
</feature>
<evidence type="ECO:0000256" key="1">
    <source>
        <dbReference type="ARBA" id="ARBA00004141"/>
    </source>
</evidence>
<name>A0A2G5DPX7_AQUCA</name>
<feature type="transmembrane region" description="Helical" evidence="6">
    <location>
        <begin position="84"/>
        <end position="103"/>
    </location>
</feature>
<dbReference type="STRING" id="218851.A0A2G5DPX7"/>
<dbReference type="Pfam" id="PF04819">
    <property type="entry name" value="DUF716"/>
    <property type="match status" value="1"/>
</dbReference>
<dbReference type="PANTHER" id="PTHR47830">
    <property type="entry name" value="OS11G0534100 PROTEIN"/>
    <property type="match status" value="1"/>
</dbReference>
<evidence type="ECO:0000256" key="2">
    <source>
        <dbReference type="ARBA" id="ARBA00006948"/>
    </source>
</evidence>